<organism evidence="1 2">
    <name type="scientific">Lottia gigantea</name>
    <name type="common">Giant owl limpet</name>
    <dbReference type="NCBI Taxonomy" id="225164"/>
    <lineage>
        <taxon>Eukaryota</taxon>
        <taxon>Metazoa</taxon>
        <taxon>Spiralia</taxon>
        <taxon>Lophotrochozoa</taxon>
        <taxon>Mollusca</taxon>
        <taxon>Gastropoda</taxon>
        <taxon>Patellogastropoda</taxon>
        <taxon>Lottioidea</taxon>
        <taxon>Lottiidae</taxon>
        <taxon>Lottia</taxon>
    </lineage>
</organism>
<proteinExistence type="predicted"/>
<dbReference type="InterPro" id="IPR011990">
    <property type="entry name" value="TPR-like_helical_dom_sf"/>
</dbReference>
<dbReference type="CTD" id="20238624"/>
<accession>V3ZTT4</accession>
<evidence type="ECO:0000313" key="2">
    <source>
        <dbReference type="Proteomes" id="UP000030746"/>
    </source>
</evidence>
<dbReference type="RefSeq" id="XP_009054587.1">
    <property type="nucleotide sequence ID" value="XM_009056339.1"/>
</dbReference>
<dbReference type="OrthoDB" id="1922977at2759"/>
<dbReference type="AlphaFoldDB" id="V3ZTT4"/>
<keyword evidence="2" id="KW-1185">Reference proteome</keyword>
<reference evidence="1 2" key="1">
    <citation type="journal article" date="2013" name="Nature">
        <title>Insights into bilaterian evolution from three spiralian genomes.</title>
        <authorList>
            <person name="Simakov O."/>
            <person name="Marletaz F."/>
            <person name="Cho S.J."/>
            <person name="Edsinger-Gonzales E."/>
            <person name="Havlak P."/>
            <person name="Hellsten U."/>
            <person name="Kuo D.H."/>
            <person name="Larsson T."/>
            <person name="Lv J."/>
            <person name="Arendt D."/>
            <person name="Savage R."/>
            <person name="Osoegawa K."/>
            <person name="de Jong P."/>
            <person name="Grimwood J."/>
            <person name="Chapman J.A."/>
            <person name="Shapiro H."/>
            <person name="Aerts A."/>
            <person name="Otillar R.P."/>
            <person name="Terry A.Y."/>
            <person name="Boore J.L."/>
            <person name="Grigoriev I.V."/>
            <person name="Lindberg D.R."/>
            <person name="Seaver E.C."/>
            <person name="Weisblat D.A."/>
            <person name="Putnam N.H."/>
            <person name="Rokhsar D.S."/>
        </authorList>
    </citation>
    <scope>NUCLEOTIDE SEQUENCE [LARGE SCALE GENOMIC DNA]</scope>
</reference>
<gene>
    <name evidence="1" type="ORF">LOTGIDRAFT_161100</name>
</gene>
<dbReference type="KEGG" id="lgi:LOTGIDRAFT_161100"/>
<sequence>MSFYDVTQNETPDPNVLYCFILGLPLPFSTRLPSLQQPVSNSQITQDKAYLWLNYCLLLELQGDIHECNEMYETALSSTCKASELCKLWVGYAEFICRQIEQNTDNTGPSNQLLHIITRSITSMPTKFHPAWCEDRLQVNYNHVNGLIDYYLCRLPSNDHMTMLEKYHHMMPDNVDLLIRTCEEGLRRGEYYRVSSLTNTAVYDQVANIDFWKMVVSLKLREGRYKEFLLFEVTQKDEEGVQKILSESEEYGLNIKGFVATISS</sequence>
<dbReference type="STRING" id="225164.V3ZTT4"/>
<dbReference type="SUPFAM" id="SSF48452">
    <property type="entry name" value="TPR-like"/>
    <property type="match status" value="1"/>
</dbReference>
<evidence type="ECO:0000313" key="1">
    <source>
        <dbReference type="EMBL" id="ESO94848.1"/>
    </source>
</evidence>
<dbReference type="OMA" id="IAISAEC"/>
<dbReference type="HOGENOM" id="CLU_1054810_0_0_1"/>
<dbReference type="Proteomes" id="UP000030746">
    <property type="component" value="Unassembled WGS sequence"/>
</dbReference>
<protein>
    <submittedName>
        <fullName evidence="1">Uncharacterized protein</fullName>
    </submittedName>
</protein>
<name>V3ZTT4_LOTGI</name>
<dbReference type="GeneID" id="20238624"/>
<dbReference type="Gene3D" id="1.25.40.10">
    <property type="entry name" value="Tetratricopeptide repeat domain"/>
    <property type="match status" value="1"/>
</dbReference>
<dbReference type="EMBL" id="KB201750">
    <property type="protein sequence ID" value="ESO94848.1"/>
    <property type="molecule type" value="Genomic_DNA"/>
</dbReference>